<dbReference type="Gene3D" id="3.10.20.10">
    <property type="match status" value="1"/>
</dbReference>
<accession>A0A5R9G8T3</accession>
<dbReference type="SUPFAM" id="SSF53927">
    <property type="entry name" value="Cytidine deaminase-like"/>
    <property type="match status" value="1"/>
</dbReference>
<gene>
    <name evidence="3 4" type="primary">fdhD</name>
    <name evidence="4" type="ORF">FE782_23930</name>
</gene>
<keyword evidence="5" id="KW-1185">Reference proteome</keyword>
<proteinExistence type="inferred from homology"/>
<dbReference type="GO" id="GO:0005737">
    <property type="term" value="C:cytoplasm"/>
    <property type="evidence" value="ECO:0007669"/>
    <property type="project" value="UniProtKB-SubCell"/>
</dbReference>
<dbReference type="HAMAP" id="MF_00187">
    <property type="entry name" value="FdhD"/>
    <property type="match status" value="1"/>
</dbReference>
<dbReference type="EMBL" id="VCIW01000019">
    <property type="protein sequence ID" value="TLS49798.1"/>
    <property type="molecule type" value="Genomic_DNA"/>
</dbReference>
<dbReference type="PANTHER" id="PTHR30592">
    <property type="entry name" value="FORMATE DEHYDROGENASE"/>
    <property type="match status" value="1"/>
</dbReference>
<dbReference type="AlphaFoldDB" id="A0A5R9G8T3"/>
<evidence type="ECO:0000256" key="1">
    <source>
        <dbReference type="ARBA" id="ARBA00022490"/>
    </source>
</evidence>
<evidence type="ECO:0000256" key="3">
    <source>
        <dbReference type="HAMAP-Rule" id="MF_00187"/>
    </source>
</evidence>
<comment type="similarity">
    <text evidence="3">Belongs to the FdhD family.</text>
</comment>
<protein>
    <recommendedName>
        <fullName evidence="3">Sulfur carrier protein FdhD</fullName>
    </recommendedName>
</protein>
<comment type="subcellular location">
    <subcellularLocation>
        <location evidence="3">Cytoplasm</location>
    </subcellularLocation>
</comment>
<dbReference type="GO" id="GO:0006777">
    <property type="term" value="P:Mo-molybdopterin cofactor biosynthetic process"/>
    <property type="evidence" value="ECO:0007669"/>
    <property type="project" value="UniProtKB-UniRule"/>
</dbReference>
<dbReference type="InterPro" id="IPR016193">
    <property type="entry name" value="Cytidine_deaminase-like"/>
</dbReference>
<dbReference type="PIRSF" id="PIRSF015626">
    <property type="entry name" value="FdhD"/>
    <property type="match status" value="1"/>
</dbReference>
<name>A0A5R9G8T3_9BACL</name>
<evidence type="ECO:0000256" key="2">
    <source>
        <dbReference type="ARBA" id="ARBA00023150"/>
    </source>
</evidence>
<comment type="function">
    <text evidence="3">Required for formate dehydrogenase (FDH) activity. Acts as a sulfur carrier protein that transfers sulfur from IscS to the molybdenum cofactor prior to its insertion into FDH.</text>
</comment>
<comment type="caution">
    <text evidence="3">Lacks conserved residue(s) required for the propagation of feature annotation.</text>
</comment>
<evidence type="ECO:0000313" key="4">
    <source>
        <dbReference type="EMBL" id="TLS49798.1"/>
    </source>
</evidence>
<dbReference type="InterPro" id="IPR003786">
    <property type="entry name" value="FdhD"/>
</dbReference>
<evidence type="ECO:0000313" key="5">
    <source>
        <dbReference type="Proteomes" id="UP000309676"/>
    </source>
</evidence>
<reference evidence="4 5" key="1">
    <citation type="submission" date="2019-05" db="EMBL/GenBank/DDBJ databases">
        <authorList>
            <person name="Narsing Rao M.P."/>
            <person name="Li W.J."/>
        </authorList>
    </citation>
    <scope>NUCLEOTIDE SEQUENCE [LARGE SCALE GENOMIC DNA]</scope>
    <source>
        <strain evidence="4 5">SYSU_K30003</strain>
    </source>
</reference>
<keyword evidence="1 3" id="KW-0963">Cytoplasm</keyword>
<dbReference type="NCBIfam" id="TIGR00129">
    <property type="entry name" value="fdhD_narQ"/>
    <property type="match status" value="1"/>
</dbReference>
<keyword evidence="2 3" id="KW-0501">Molybdenum cofactor biosynthesis</keyword>
<sequence length="262" mass="28564">MDADAAERRAVVRYDVSGFRETEDWIAVERPLTILLDGAEFATMVCTPSDLEELTYGFLASEGIIRRADEVASLAIDPVSGFARVQLRNPRAAGKDAVSKRFIGSCCGKSRQFYFVNDARAARTSTSPVKLTVRQCVDRLRELEDASEAFRRTGGLHNAALCSPDRLLLARSDIGRHNALDKLYGRCLLENLPTRDAIVAFSGRLSSEVVLKVAKLGAGVVLSKSAPTTLAVELARDLGITAVGFVRGASLNVYSHPHRIRE</sequence>
<dbReference type="Gene3D" id="3.40.140.10">
    <property type="entry name" value="Cytidine Deaminase, domain 2"/>
    <property type="match status" value="1"/>
</dbReference>
<keyword evidence="4" id="KW-0808">Transferase</keyword>
<dbReference type="OrthoDB" id="9782042at2"/>
<feature type="active site" description="Cysteine persulfide intermediate" evidence="3">
    <location>
        <position position="107"/>
    </location>
</feature>
<dbReference type="GO" id="GO:0097163">
    <property type="term" value="F:sulfur carrier activity"/>
    <property type="evidence" value="ECO:0007669"/>
    <property type="project" value="UniProtKB-UniRule"/>
</dbReference>
<dbReference type="Proteomes" id="UP000309676">
    <property type="component" value="Unassembled WGS sequence"/>
</dbReference>
<organism evidence="4 5">
    <name type="scientific">Paenibacillus antri</name>
    <dbReference type="NCBI Taxonomy" id="2582848"/>
    <lineage>
        <taxon>Bacteria</taxon>
        <taxon>Bacillati</taxon>
        <taxon>Bacillota</taxon>
        <taxon>Bacilli</taxon>
        <taxon>Bacillales</taxon>
        <taxon>Paenibacillaceae</taxon>
        <taxon>Paenibacillus</taxon>
    </lineage>
</organism>
<dbReference type="GO" id="GO:0016783">
    <property type="term" value="F:sulfurtransferase activity"/>
    <property type="evidence" value="ECO:0007669"/>
    <property type="project" value="InterPro"/>
</dbReference>
<comment type="caution">
    <text evidence="4">The sequence shown here is derived from an EMBL/GenBank/DDBJ whole genome shotgun (WGS) entry which is preliminary data.</text>
</comment>
<dbReference type="Pfam" id="PF02634">
    <property type="entry name" value="FdhD-NarQ"/>
    <property type="match status" value="1"/>
</dbReference>
<dbReference type="PANTHER" id="PTHR30592:SF1">
    <property type="entry name" value="SULFUR CARRIER PROTEIN FDHD"/>
    <property type="match status" value="1"/>
</dbReference>